<proteinExistence type="predicted"/>
<evidence type="ECO:0000256" key="6">
    <source>
        <dbReference type="SAM" id="MobiDB-lite"/>
    </source>
</evidence>
<evidence type="ECO:0000256" key="5">
    <source>
        <dbReference type="ARBA" id="ARBA00023136"/>
    </source>
</evidence>
<feature type="region of interest" description="Disordered" evidence="6">
    <location>
        <begin position="112"/>
        <end position="133"/>
    </location>
</feature>
<dbReference type="RefSeq" id="WP_386051402.1">
    <property type="nucleotide sequence ID" value="NZ_JBHTKH010000002.1"/>
</dbReference>
<keyword evidence="3 7" id="KW-0812">Transmembrane</keyword>
<evidence type="ECO:0000313" key="8">
    <source>
        <dbReference type="EMBL" id="MFD1053713.1"/>
    </source>
</evidence>
<comment type="subcellular location">
    <subcellularLocation>
        <location evidence="1">Cell membrane</location>
        <topology evidence="1">Multi-pass membrane protein</topology>
    </subcellularLocation>
</comment>
<gene>
    <name evidence="8" type="ORF">ACFQ2V_05280</name>
</gene>
<dbReference type="Proteomes" id="UP001597046">
    <property type="component" value="Unassembled WGS sequence"/>
</dbReference>
<feature type="transmembrane region" description="Helical" evidence="7">
    <location>
        <begin position="212"/>
        <end position="231"/>
    </location>
</feature>
<dbReference type="InterPro" id="IPR001123">
    <property type="entry name" value="LeuE-type"/>
</dbReference>
<accession>A0ABW3MUH8</accession>
<evidence type="ECO:0000256" key="1">
    <source>
        <dbReference type="ARBA" id="ARBA00004651"/>
    </source>
</evidence>
<evidence type="ECO:0000256" key="3">
    <source>
        <dbReference type="ARBA" id="ARBA00022692"/>
    </source>
</evidence>
<dbReference type="PANTHER" id="PTHR30086:SF20">
    <property type="entry name" value="ARGININE EXPORTER PROTEIN ARGO-RELATED"/>
    <property type="match status" value="1"/>
</dbReference>
<keyword evidence="5 7" id="KW-0472">Membrane</keyword>
<feature type="transmembrane region" description="Helical" evidence="7">
    <location>
        <begin position="40"/>
        <end position="66"/>
    </location>
</feature>
<feature type="transmembrane region" description="Helical" evidence="7">
    <location>
        <begin position="169"/>
        <end position="191"/>
    </location>
</feature>
<evidence type="ECO:0000256" key="7">
    <source>
        <dbReference type="SAM" id="Phobius"/>
    </source>
</evidence>
<organism evidence="8 9">
    <name type="scientific">Terrabacter terrigena</name>
    <dbReference type="NCBI Taxonomy" id="574718"/>
    <lineage>
        <taxon>Bacteria</taxon>
        <taxon>Bacillati</taxon>
        <taxon>Actinomycetota</taxon>
        <taxon>Actinomycetes</taxon>
        <taxon>Micrococcales</taxon>
        <taxon>Intrasporangiaceae</taxon>
        <taxon>Terrabacter</taxon>
    </lineage>
</organism>
<feature type="transmembrane region" description="Helical" evidence="7">
    <location>
        <begin position="78"/>
        <end position="96"/>
    </location>
</feature>
<protein>
    <submittedName>
        <fullName evidence="8">LysE family translocator</fullName>
    </submittedName>
</protein>
<keyword evidence="4 7" id="KW-1133">Transmembrane helix</keyword>
<dbReference type="Pfam" id="PF01810">
    <property type="entry name" value="LysE"/>
    <property type="match status" value="1"/>
</dbReference>
<evidence type="ECO:0000256" key="2">
    <source>
        <dbReference type="ARBA" id="ARBA00022475"/>
    </source>
</evidence>
<name>A0ABW3MUH8_9MICO</name>
<sequence length="232" mass="23478">MTIAAALLAFLPVAVSLVLVPGVNNLVVLRETVAHGRPGGYAAIAGTSMGILAWSAAVALGLGTLATRHPQAFTGFQVVGAVLLVTNGLLSGLRVLRQAKPTSGHLIVQSREHSVMPRRTGTPHGGGRSALSVGRRDSFRTAATTSLANPRCPVTAVSVLPQFVAPGSAAAMTTLALGALWTLVAGLWNVVGVQLAHRGRGLLSQPRAKRTIEGVSAAALVAVGISVASAAA</sequence>
<keyword evidence="2" id="KW-1003">Cell membrane</keyword>
<evidence type="ECO:0000256" key="4">
    <source>
        <dbReference type="ARBA" id="ARBA00022989"/>
    </source>
</evidence>
<comment type="caution">
    <text evidence="8">The sequence shown here is derived from an EMBL/GenBank/DDBJ whole genome shotgun (WGS) entry which is preliminary data.</text>
</comment>
<reference evidence="9" key="1">
    <citation type="journal article" date="2019" name="Int. J. Syst. Evol. Microbiol.">
        <title>The Global Catalogue of Microorganisms (GCM) 10K type strain sequencing project: providing services to taxonomists for standard genome sequencing and annotation.</title>
        <authorList>
            <consortium name="The Broad Institute Genomics Platform"/>
            <consortium name="The Broad Institute Genome Sequencing Center for Infectious Disease"/>
            <person name="Wu L."/>
            <person name="Ma J."/>
        </authorList>
    </citation>
    <scope>NUCLEOTIDE SEQUENCE [LARGE SCALE GENOMIC DNA]</scope>
    <source>
        <strain evidence="9">CCUG 57508</strain>
    </source>
</reference>
<keyword evidence="9" id="KW-1185">Reference proteome</keyword>
<dbReference type="PANTHER" id="PTHR30086">
    <property type="entry name" value="ARGININE EXPORTER PROTEIN ARGO"/>
    <property type="match status" value="1"/>
</dbReference>
<evidence type="ECO:0000313" key="9">
    <source>
        <dbReference type="Proteomes" id="UP001597046"/>
    </source>
</evidence>
<dbReference type="EMBL" id="JBHTKH010000002">
    <property type="protein sequence ID" value="MFD1053713.1"/>
    <property type="molecule type" value="Genomic_DNA"/>
</dbReference>